<accession>A0ABQ8U8M7</accession>
<evidence type="ECO:0008006" key="5">
    <source>
        <dbReference type="Google" id="ProtNLM"/>
    </source>
</evidence>
<dbReference type="EMBL" id="JAPMOS010000097">
    <property type="protein sequence ID" value="KAJ4455666.1"/>
    <property type="molecule type" value="Genomic_DNA"/>
</dbReference>
<dbReference type="Gene3D" id="3.30.60.30">
    <property type="match status" value="1"/>
</dbReference>
<comment type="caution">
    <text evidence="3">The sequence shown here is derived from an EMBL/GenBank/DDBJ whole genome shotgun (WGS) entry which is preliminary data.</text>
</comment>
<feature type="compositionally biased region" description="Low complexity" evidence="1">
    <location>
        <begin position="223"/>
        <end position="233"/>
    </location>
</feature>
<reference evidence="3" key="1">
    <citation type="journal article" date="2022" name="bioRxiv">
        <title>Genomics of Preaxostyla Flagellates Illuminates Evolutionary Transitions and the Path Towards Mitochondrial Loss.</title>
        <authorList>
            <person name="Novak L.V.F."/>
            <person name="Treitli S.C."/>
            <person name="Pyrih J."/>
            <person name="Halakuc P."/>
            <person name="Pipaliya S.V."/>
            <person name="Vacek V."/>
            <person name="Brzon O."/>
            <person name="Soukal P."/>
            <person name="Eme L."/>
            <person name="Dacks J.B."/>
            <person name="Karnkowska A."/>
            <person name="Elias M."/>
            <person name="Hampl V."/>
        </authorList>
    </citation>
    <scope>NUCLEOTIDE SEQUENCE</scope>
    <source>
        <strain evidence="3">RCP-MX</strain>
    </source>
</reference>
<feature type="compositionally biased region" description="Low complexity" evidence="1">
    <location>
        <begin position="322"/>
        <end position="340"/>
    </location>
</feature>
<evidence type="ECO:0000313" key="4">
    <source>
        <dbReference type="Proteomes" id="UP001141327"/>
    </source>
</evidence>
<protein>
    <recommendedName>
        <fullName evidence="5">Kazal-like domain-containing protein</fullName>
    </recommendedName>
</protein>
<dbReference type="SUPFAM" id="SSF100895">
    <property type="entry name" value="Kazal-type serine protease inhibitors"/>
    <property type="match status" value="1"/>
</dbReference>
<feature type="region of interest" description="Disordered" evidence="1">
    <location>
        <begin position="223"/>
        <end position="244"/>
    </location>
</feature>
<feature type="compositionally biased region" description="Polar residues" evidence="1">
    <location>
        <begin position="312"/>
        <end position="321"/>
    </location>
</feature>
<proteinExistence type="predicted"/>
<keyword evidence="4" id="KW-1185">Reference proteome</keyword>
<name>A0ABQ8U8M7_9EUKA</name>
<dbReference type="InterPro" id="IPR036058">
    <property type="entry name" value="Kazal_dom_sf"/>
</dbReference>
<feature type="region of interest" description="Disordered" evidence="1">
    <location>
        <begin position="476"/>
        <end position="520"/>
    </location>
</feature>
<feature type="compositionally biased region" description="Low complexity" evidence="1">
    <location>
        <begin position="396"/>
        <end position="412"/>
    </location>
</feature>
<feature type="region of interest" description="Disordered" evidence="1">
    <location>
        <begin position="284"/>
        <end position="341"/>
    </location>
</feature>
<evidence type="ECO:0000313" key="3">
    <source>
        <dbReference type="EMBL" id="KAJ4455666.1"/>
    </source>
</evidence>
<feature type="region of interest" description="Disordered" evidence="1">
    <location>
        <begin position="396"/>
        <end position="416"/>
    </location>
</feature>
<feature type="compositionally biased region" description="Low complexity" evidence="1">
    <location>
        <begin position="284"/>
        <end position="311"/>
    </location>
</feature>
<feature type="signal peptide" evidence="2">
    <location>
        <begin position="1"/>
        <end position="17"/>
    </location>
</feature>
<dbReference type="Proteomes" id="UP001141327">
    <property type="component" value="Unassembled WGS sequence"/>
</dbReference>
<organism evidence="3 4">
    <name type="scientific">Paratrimastix pyriformis</name>
    <dbReference type="NCBI Taxonomy" id="342808"/>
    <lineage>
        <taxon>Eukaryota</taxon>
        <taxon>Metamonada</taxon>
        <taxon>Preaxostyla</taxon>
        <taxon>Paratrimastigidae</taxon>
        <taxon>Paratrimastix</taxon>
    </lineage>
</organism>
<evidence type="ECO:0000256" key="2">
    <source>
        <dbReference type="SAM" id="SignalP"/>
    </source>
</evidence>
<feature type="compositionally biased region" description="Polar residues" evidence="1">
    <location>
        <begin position="234"/>
        <end position="243"/>
    </location>
</feature>
<sequence length="610" mass="64057">MLGVLCLIVILLHATTAQQTYPDRVRTIFQKPNLYTSSPYYSSSPRYTTTSAYYSGSSSAPSYYTQRNISAKDPYATSTRYTSPYTTSYTSYVSPYYSRTLPSSSYYSRYTTVPNTQPTFNPYGPQRALSAEVGTTGTTATATAAPTTVTDISSVPVTMAQGAGLDPSSAGVAPVGNTEALNKPLASYVVPSRAYTGPSSVPNYASPYTSSYYPSSNYYSSSSTPTLNSQYSSTSNRYSTPTPSVYLRPQYNSALSLVSSSNPFSTTSSYSSRPTSSYYPSYTSSYSSPYSSTGSTVYTPTSPYSPITSTSRYGSSYVPNTAQTSPYGSASSSSTSRPQSFEIKPRVYECSTPSRAPVECEMLRIPRPSNVAGRWTCNSNLLCEWIPSDGSANIIPSQQQQQQQNATQPATSSPEVDQLNPMMAAAPTASATPTGAQAPQQVEMMPLVATPRVMATVGALPQNTIPVASTAALSGADDTGGGNGAAPVGSAPPAAPAVPVTPTAPAAASTPAPEASPATPSRVLLRVPVGTACSSNLECGPTQYCRMSGIGQCALGNTKDARGKCSSRPHFCPALVQIACGCDGLEYENTCHAARAGFNVKSLGKCQVPQ</sequence>
<evidence type="ECO:0000256" key="1">
    <source>
        <dbReference type="SAM" id="MobiDB-lite"/>
    </source>
</evidence>
<feature type="chain" id="PRO_5045278467" description="Kazal-like domain-containing protein" evidence="2">
    <location>
        <begin position="18"/>
        <end position="610"/>
    </location>
</feature>
<keyword evidence="2" id="KW-0732">Signal</keyword>
<gene>
    <name evidence="3" type="ORF">PAPYR_9313</name>
</gene>
<feature type="compositionally biased region" description="Low complexity" evidence="1">
    <location>
        <begin position="485"/>
        <end position="520"/>
    </location>
</feature>